<gene>
    <name evidence="6" type="ORF">B0H16DRAFT_1891151</name>
</gene>
<keyword evidence="1" id="KW-0479">Metal-binding</keyword>
<keyword evidence="3" id="KW-0862">Zinc</keyword>
<keyword evidence="7" id="KW-1185">Reference proteome</keyword>
<name>A0AAD7MZ00_9AGAR</name>
<reference evidence="6" key="1">
    <citation type="submission" date="2023-03" db="EMBL/GenBank/DDBJ databases">
        <title>Massive genome expansion in bonnet fungi (Mycena s.s.) driven by repeated elements and novel gene families across ecological guilds.</title>
        <authorList>
            <consortium name="Lawrence Berkeley National Laboratory"/>
            <person name="Harder C.B."/>
            <person name="Miyauchi S."/>
            <person name="Viragh M."/>
            <person name="Kuo A."/>
            <person name="Thoen E."/>
            <person name="Andreopoulos B."/>
            <person name="Lu D."/>
            <person name="Skrede I."/>
            <person name="Drula E."/>
            <person name="Henrissat B."/>
            <person name="Morin E."/>
            <person name="Kohler A."/>
            <person name="Barry K."/>
            <person name="LaButti K."/>
            <person name="Morin E."/>
            <person name="Salamov A."/>
            <person name="Lipzen A."/>
            <person name="Mereny Z."/>
            <person name="Hegedus B."/>
            <person name="Baldrian P."/>
            <person name="Stursova M."/>
            <person name="Weitz H."/>
            <person name="Taylor A."/>
            <person name="Grigoriev I.V."/>
            <person name="Nagy L.G."/>
            <person name="Martin F."/>
            <person name="Kauserud H."/>
        </authorList>
    </citation>
    <scope>NUCLEOTIDE SEQUENCE</scope>
    <source>
        <strain evidence="6">CBHHK182m</strain>
    </source>
</reference>
<evidence type="ECO:0000256" key="3">
    <source>
        <dbReference type="ARBA" id="ARBA00022833"/>
    </source>
</evidence>
<evidence type="ECO:0000313" key="6">
    <source>
        <dbReference type="EMBL" id="KAJ7739215.1"/>
    </source>
</evidence>
<dbReference type="Gene3D" id="6.10.140.2220">
    <property type="match status" value="1"/>
</dbReference>
<organism evidence="6 7">
    <name type="scientific">Mycena metata</name>
    <dbReference type="NCBI Taxonomy" id="1033252"/>
    <lineage>
        <taxon>Eukaryota</taxon>
        <taxon>Fungi</taxon>
        <taxon>Dikarya</taxon>
        <taxon>Basidiomycota</taxon>
        <taxon>Agaricomycotina</taxon>
        <taxon>Agaricomycetes</taxon>
        <taxon>Agaricomycetidae</taxon>
        <taxon>Agaricales</taxon>
        <taxon>Marasmiineae</taxon>
        <taxon>Mycenaceae</taxon>
        <taxon>Mycena</taxon>
    </lineage>
</organism>
<keyword evidence="2 4" id="KW-0863">Zinc-finger</keyword>
<accession>A0AAD7MZ00</accession>
<dbReference type="GO" id="GO:0008270">
    <property type="term" value="F:zinc ion binding"/>
    <property type="evidence" value="ECO:0007669"/>
    <property type="project" value="UniProtKB-KW"/>
</dbReference>
<dbReference type="EMBL" id="JARKIB010000108">
    <property type="protein sequence ID" value="KAJ7739215.1"/>
    <property type="molecule type" value="Genomic_DNA"/>
</dbReference>
<proteinExistence type="predicted"/>
<feature type="domain" description="MYND-type" evidence="5">
    <location>
        <begin position="282"/>
        <end position="324"/>
    </location>
</feature>
<dbReference type="AlphaFoldDB" id="A0AAD7MZ00"/>
<evidence type="ECO:0000256" key="2">
    <source>
        <dbReference type="ARBA" id="ARBA00022771"/>
    </source>
</evidence>
<evidence type="ECO:0000259" key="5">
    <source>
        <dbReference type="PROSITE" id="PS50865"/>
    </source>
</evidence>
<dbReference type="InterPro" id="IPR002893">
    <property type="entry name" value="Znf_MYND"/>
</dbReference>
<dbReference type="Proteomes" id="UP001215598">
    <property type="component" value="Unassembled WGS sequence"/>
</dbReference>
<evidence type="ECO:0000256" key="1">
    <source>
        <dbReference type="ARBA" id="ARBA00022723"/>
    </source>
</evidence>
<sequence length="328" mass="37129">MSSSPIPQFDTGILDIRTLDEDLLLAAYYHRVVERKMKPGKEFPLPISLKRTFPESWNFYFQLAFSQKYGPNADLDEWKFNNLGVSMPVLEDEALSDQEILLTTKVLLKAERSLAALAAEKFSDNNFETAWTALETESRKKLVLEGLVRAALHAPELSRLDCPEMCLFSLAGDRRADCHNERDLLDLLKDIMSYDFTETGGDESPPYVLYHAAVLREYIYTIKGDGKMRAFGRLRILQRNLYITQALIEILKAYSGVPHVRCSLQEEWDAKVRGRGYRCSGCYSCGATPNNDAVTLSKCSGCHSVTYCSKDCQRHDWGGHKKLCGTRG</sequence>
<dbReference type="PROSITE" id="PS50865">
    <property type="entry name" value="ZF_MYND_2"/>
    <property type="match status" value="1"/>
</dbReference>
<evidence type="ECO:0000256" key="4">
    <source>
        <dbReference type="PROSITE-ProRule" id="PRU00134"/>
    </source>
</evidence>
<comment type="caution">
    <text evidence="6">The sequence shown here is derived from an EMBL/GenBank/DDBJ whole genome shotgun (WGS) entry which is preliminary data.</text>
</comment>
<dbReference type="SUPFAM" id="SSF144232">
    <property type="entry name" value="HIT/MYND zinc finger-like"/>
    <property type="match status" value="1"/>
</dbReference>
<evidence type="ECO:0000313" key="7">
    <source>
        <dbReference type="Proteomes" id="UP001215598"/>
    </source>
</evidence>
<protein>
    <recommendedName>
        <fullName evidence="5">MYND-type domain-containing protein</fullName>
    </recommendedName>
</protein>
<dbReference type="Pfam" id="PF01753">
    <property type="entry name" value="zf-MYND"/>
    <property type="match status" value="1"/>
</dbReference>